<accession>A0AA36G5V3</accession>
<comment type="caution">
    <text evidence="2">The sequence shown here is derived from an EMBL/GenBank/DDBJ whole genome shotgun (WGS) entry which is preliminary data.</text>
</comment>
<protein>
    <submittedName>
        <fullName evidence="2">Uncharacterized protein</fullName>
    </submittedName>
</protein>
<dbReference type="AlphaFoldDB" id="A0AA36G5V3"/>
<gene>
    <name evidence="2" type="ORF">MSPICULIGERA_LOCUS18715</name>
</gene>
<dbReference type="Proteomes" id="UP001177023">
    <property type="component" value="Unassembled WGS sequence"/>
</dbReference>
<feature type="non-terminal residue" evidence="2">
    <location>
        <position position="1"/>
    </location>
</feature>
<feature type="compositionally biased region" description="Basic residues" evidence="1">
    <location>
        <begin position="29"/>
        <end position="46"/>
    </location>
</feature>
<feature type="compositionally biased region" description="Basic and acidic residues" evidence="1">
    <location>
        <begin position="13"/>
        <end position="28"/>
    </location>
</feature>
<sequence>MDMETVLSQIREKLAATRHHGGEIEIKSKRSKRDKSGKKRSRSQLNKKKERERESLKQLAKETGDDDVEWGKAANSDSQVTIYENAVILNTDPLPPPPPDASTIAPHLLARSEDETSSHGTSSRNSRAASNRNSRRDATASPDKHPCTKRNCHCKSSNRRCMKRK</sequence>
<feature type="compositionally biased region" description="Low complexity" evidence="1">
    <location>
        <begin position="122"/>
        <end position="132"/>
    </location>
</feature>
<evidence type="ECO:0000313" key="3">
    <source>
        <dbReference type="Proteomes" id="UP001177023"/>
    </source>
</evidence>
<reference evidence="2" key="1">
    <citation type="submission" date="2023-06" db="EMBL/GenBank/DDBJ databases">
        <authorList>
            <person name="Delattre M."/>
        </authorList>
    </citation>
    <scope>NUCLEOTIDE SEQUENCE</scope>
    <source>
        <strain evidence="2">AF72</strain>
    </source>
</reference>
<dbReference type="EMBL" id="CATQJA010002659">
    <property type="protein sequence ID" value="CAJ0580517.1"/>
    <property type="molecule type" value="Genomic_DNA"/>
</dbReference>
<proteinExistence type="predicted"/>
<keyword evidence="3" id="KW-1185">Reference proteome</keyword>
<evidence type="ECO:0000313" key="2">
    <source>
        <dbReference type="EMBL" id="CAJ0580517.1"/>
    </source>
</evidence>
<name>A0AA36G5V3_9BILA</name>
<organism evidence="2 3">
    <name type="scientific">Mesorhabditis spiculigera</name>
    <dbReference type="NCBI Taxonomy" id="96644"/>
    <lineage>
        <taxon>Eukaryota</taxon>
        <taxon>Metazoa</taxon>
        <taxon>Ecdysozoa</taxon>
        <taxon>Nematoda</taxon>
        <taxon>Chromadorea</taxon>
        <taxon>Rhabditida</taxon>
        <taxon>Rhabditina</taxon>
        <taxon>Rhabditomorpha</taxon>
        <taxon>Rhabditoidea</taxon>
        <taxon>Rhabditidae</taxon>
        <taxon>Mesorhabditinae</taxon>
        <taxon>Mesorhabditis</taxon>
    </lineage>
</organism>
<feature type="region of interest" description="Disordered" evidence="1">
    <location>
        <begin position="13"/>
        <end position="165"/>
    </location>
</feature>
<feature type="compositionally biased region" description="Basic residues" evidence="1">
    <location>
        <begin position="147"/>
        <end position="165"/>
    </location>
</feature>
<feature type="compositionally biased region" description="Basic and acidic residues" evidence="1">
    <location>
        <begin position="47"/>
        <end position="63"/>
    </location>
</feature>
<evidence type="ECO:0000256" key="1">
    <source>
        <dbReference type="SAM" id="MobiDB-lite"/>
    </source>
</evidence>
<feature type="compositionally biased region" description="Basic and acidic residues" evidence="1">
    <location>
        <begin position="134"/>
        <end position="146"/>
    </location>
</feature>